<evidence type="ECO:0000313" key="3">
    <source>
        <dbReference type="EMBL" id="OXC75762.1"/>
    </source>
</evidence>
<dbReference type="PANTHER" id="PTHR43236">
    <property type="entry name" value="ANTITOXIN HIGA1"/>
    <property type="match status" value="1"/>
</dbReference>
<protein>
    <submittedName>
        <fullName evidence="3">Zn peptidase with DNA binding protein</fullName>
    </submittedName>
</protein>
<dbReference type="InterPro" id="IPR010359">
    <property type="entry name" value="IrrE_HExxH"/>
</dbReference>
<dbReference type="AlphaFoldDB" id="A0A226WX36"/>
<comment type="caution">
    <text evidence="3">The sequence shown here is derived from an EMBL/GenBank/DDBJ whole genome shotgun (WGS) entry which is preliminary data.</text>
</comment>
<dbReference type="EMBL" id="MTHB01000163">
    <property type="protein sequence ID" value="OXC75762.1"/>
    <property type="molecule type" value="Genomic_DNA"/>
</dbReference>
<dbReference type="Gene3D" id="1.10.10.2910">
    <property type="match status" value="1"/>
</dbReference>
<dbReference type="Pfam" id="PF06114">
    <property type="entry name" value="Peptidase_M78"/>
    <property type="match status" value="1"/>
</dbReference>
<organism evidence="3 4">
    <name type="scientific">Caballeronia sordidicola</name>
    <name type="common">Burkholderia sordidicola</name>
    <dbReference type="NCBI Taxonomy" id="196367"/>
    <lineage>
        <taxon>Bacteria</taxon>
        <taxon>Pseudomonadati</taxon>
        <taxon>Pseudomonadota</taxon>
        <taxon>Betaproteobacteria</taxon>
        <taxon>Burkholderiales</taxon>
        <taxon>Burkholderiaceae</taxon>
        <taxon>Caballeronia</taxon>
    </lineage>
</organism>
<dbReference type="InterPro" id="IPR010982">
    <property type="entry name" value="Lambda_DNA-bd_dom_sf"/>
</dbReference>
<dbReference type="InterPro" id="IPR052345">
    <property type="entry name" value="Rad_response_metalloprotease"/>
</dbReference>
<dbReference type="Gene3D" id="1.10.260.40">
    <property type="entry name" value="lambda repressor-like DNA-binding domains"/>
    <property type="match status" value="1"/>
</dbReference>
<comment type="similarity">
    <text evidence="1">Belongs to the short-chain fatty acyl-CoA assimilation regulator (ScfR) family.</text>
</comment>
<evidence type="ECO:0000256" key="1">
    <source>
        <dbReference type="ARBA" id="ARBA00007227"/>
    </source>
</evidence>
<evidence type="ECO:0000259" key="2">
    <source>
        <dbReference type="PROSITE" id="PS50943"/>
    </source>
</evidence>
<dbReference type="InterPro" id="IPR001387">
    <property type="entry name" value="Cro/C1-type_HTH"/>
</dbReference>
<dbReference type="Proteomes" id="UP000214720">
    <property type="component" value="Unassembled WGS sequence"/>
</dbReference>
<dbReference type="SUPFAM" id="SSF47413">
    <property type="entry name" value="lambda repressor-like DNA-binding domains"/>
    <property type="match status" value="1"/>
</dbReference>
<evidence type="ECO:0000313" key="4">
    <source>
        <dbReference type="Proteomes" id="UP000214720"/>
    </source>
</evidence>
<dbReference type="PANTHER" id="PTHR43236:SF1">
    <property type="entry name" value="BLL7220 PROTEIN"/>
    <property type="match status" value="1"/>
</dbReference>
<reference evidence="4" key="1">
    <citation type="submission" date="2017-01" db="EMBL/GenBank/DDBJ databases">
        <title>Genome Analysis of Deinococcus marmoris KOPRI26562.</title>
        <authorList>
            <person name="Kim J.H."/>
            <person name="Oh H.-M."/>
        </authorList>
    </citation>
    <scope>NUCLEOTIDE SEQUENCE [LARGE SCALE GENOMIC DNA]</scope>
    <source>
        <strain evidence="4">PAMC 26633</strain>
    </source>
</reference>
<sequence length="371" mass="41046">MQASFSGAALRMARLLKGYSLEEVAVRVGKTRQYISKLEVGSGAPAGELSVALALALDVMPSFFELERSPNAISEEQVHFRRLATTKVSVKQIALAKASMMQCVVSAIESHLQLPPVRIPQFDGAVTAVEIEKAAEHCRQEWGLGLGPISNMTRLAENVGAVVTTFSGVSSEVDALSFVGERPIIVRNDAKESACRQRFDIAHELGHCVMHSGRVTGDRVSESEANRFASAFLVPRAMMLKLFPRSRGTFLDWKGISEFKLTWKVSKAALLYRARQLELISDELYRRGAISLRRGEATREREDDQIPMEQPRLLHRSITLLRERLGITLPVLASQLSVTTELLLDLLNEDIEPAEPDYVPVGGNVIPMARR</sequence>
<dbReference type="CDD" id="cd00093">
    <property type="entry name" value="HTH_XRE"/>
    <property type="match status" value="1"/>
</dbReference>
<proteinExistence type="inferred from homology"/>
<name>A0A226WX36_CABSO</name>
<dbReference type="Pfam" id="PF01381">
    <property type="entry name" value="HTH_3"/>
    <property type="match status" value="1"/>
</dbReference>
<dbReference type="RefSeq" id="WP_089162927.1">
    <property type="nucleotide sequence ID" value="NZ_MTHB01000163.1"/>
</dbReference>
<accession>A0A226WX36</accession>
<dbReference type="GO" id="GO:0003677">
    <property type="term" value="F:DNA binding"/>
    <property type="evidence" value="ECO:0007669"/>
    <property type="project" value="InterPro"/>
</dbReference>
<dbReference type="PROSITE" id="PS50943">
    <property type="entry name" value="HTH_CROC1"/>
    <property type="match status" value="1"/>
</dbReference>
<gene>
    <name evidence="3" type="ORF">BSU04_25300</name>
</gene>
<dbReference type="OrthoDB" id="9794834at2"/>
<feature type="domain" description="HTH cro/C1-type" evidence="2">
    <location>
        <begin position="10"/>
        <end position="64"/>
    </location>
</feature>
<dbReference type="SMART" id="SM00530">
    <property type="entry name" value="HTH_XRE"/>
    <property type="match status" value="1"/>
</dbReference>